<dbReference type="GeneTree" id="ENSGT01040000240385"/>
<dbReference type="InterPro" id="IPR006574">
    <property type="entry name" value="PRY"/>
</dbReference>
<dbReference type="InterPro" id="IPR001870">
    <property type="entry name" value="B30.2/SPRY"/>
</dbReference>
<protein>
    <recommendedName>
        <fullName evidence="2">B30.2/SPRY domain-containing protein</fullName>
    </recommendedName>
</protein>
<feature type="transmembrane region" description="Helical" evidence="1">
    <location>
        <begin position="50"/>
        <end position="68"/>
    </location>
</feature>
<reference evidence="3" key="2">
    <citation type="submission" date="2025-09" db="UniProtKB">
        <authorList>
            <consortium name="Ensembl"/>
        </authorList>
    </citation>
    <scope>IDENTIFICATION</scope>
</reference>
<dbReference type="SUPFAM" id="SSF49899">
    <property type="entry name" value="Concanavalin A-like lectins/glucanases"/>
    <property type="match status" value="1"/>
</dbReference>
<dbReference type="AlphaFoldDB" id="A0A3B4X105"/>
<dbReference type="Gene3D" id="2.60.120.920">
    <property type="match status" value="1"/>
</dbReference>
<dbReference type="PANTHER" id="PTHR24103">
    <property type="entry name" value="E3 UBIQUITIN-PROTEIN LIGASE TRIM"/>
    <property type="match status" value="1"/>
</dbReference>
<dbReference type="CDD" id="cd13733">
    <property type="entry name" value="SPRY_PRY_C-I_1"/>
    <property type="match status" value="1"/>
</dbReference>
<evidence type="ECO:0000313" key="4">
    <source>
        <dbReference type="Proteomes" id="UP000261360"/>
    </source>
</evidence>
<dbReference type="Proteomes" id="UP000261360">
    <property type="component" value="Unplaced"/>
</dbReference>
<dbReference type="InterPro" id="IPR003879">
    <property type="entry name" value="Butyrophylin_SPRY"/>
</dbReference>
<organism evidence="3 4">
    <name type="scientific">Seriola lalandi dorsalis</name>
    <dbReference type="NCBI Taxonomy" id="1841481"/>
    <lineage>
        <taxon>Eukaryota</taxon>
        <taxon>Metazoa</taxon>
        <taxon>Chordata</taxon>
        <taxon>Craniata</taxon>
        <taxon>Vertebrata</taxon>
        <taxon>Euteleostomi</taxon>
        <taxon>Actinopterygii</taxon>
        <taxon>Neopterygii</taxon>
        <taxon>Teleostei</taxon>
        <taxon>Neoteleostei</taxon>
        <taxon>Acanthomorphata</taxon>
        <taxon>Carangaria</taxon>
        <taxon>Carangiformes</taxon>
        <taxon>Carangidae</taxon>
        <taxon>Seriola</taxon>
    </lineage>
</organism>
<dbReference type="Pfam" id="PF13765">
    <property type="entry name" value="PRY"/>
    <property type="match status" value="1"/>
</dbReference>
<evidence type="ECO:0000259" key="2">
    <source>
        <dbReference type="PROSITE" id="PS50188"/>
    </source>
</evidence>
<proteinExistence type="predicted"/>
<evidence type="ECO:0000256" key="1">
    <source>
        <dbReference type="SAM" id="Phobius"/>
    </source>
</evidence>
<dbReference type="PRINTS" id="PR01407">
    <property type="entry name" value="BUTYPHLNCDUF"/>
</dbReference>
<evidence type="ECO:0000313" key="3">
    <source>
        <dbReference type="Ensembl" id="ENSSLDP00000009926.1"/>
    </source>
</evidence>
<keyword evidence="4" id="KW-1185">Reference proteome</keyword>
<name>A0A3B4X105_SERLL</name>
<dbReference type="PROSITE" id="PS50188">
    <property type="entry name" value="B302_SPRY"/>
    <property type="match status" value="1"/>
</dbReference>
<dbReference type="Pfam" id="PF00622">
    <property type="entry name" value="SPRY"/>
    <property type="match status" value="1"/>
</dbReference>
<reference evidence="3" key="1">
    <citation type="submission" date="2025-08" db="UniProtKB">
        <authorList>
            <consortium name="Ensembl"/>
        </authorList>
    </citation>
    <scope>IDENTIFICATION</scope>
</reference>
<sequence length="274" mass="31444">MHEYLYFVFSFKARQDRMRAELQQKIKIRKQQVAEVRLSVKGCKVRFSKFSLFIFCYSFSFSYSFYFFSISTVHYSFQVSLDAEWLKINSVFSEVKDLDPTTAHQFLFLSDDGKKVRDGGKTRKVPDTPRRFDMYGSVLGINSLTSGKSYWEVEVGNKTGWDLGVARGDANRKGELSLNPDNGYWVTVHYEGKRYAALSAPPVCLPLKEKPQKVGVFVDYEEGLVSFYDVTAQSHIFSFTECSFSGEIFPYFSPHLKQNGKNSDPLIISAVNRQ</sequence>
<dbReference type="InterPro" id="IPR043136">
    <property type="entry name" value="B30.2/SPRY_sf"/>
</dbReference>
<dbReference type="InterPro" id="IPR050143">
    <property type="entry name" value="TRIM/RBCC"/>
</dbReference>
<dbReference type="FunFam" id="2.60.120.920:FF:000004">
    <property type="entry name" value="Butyrophilin subfamily 1 member A1"/>
    <property type="match status" value="1"/>
</dbReference>
<keyword evidence="1" id="KW-0472">Membrane</keyword>
<keyword evidence="1" id="KW-0812">Transmembrane</keyword>
<accession>A0A3B4X105</accession>
<dbReference type="InterPro" id="IPR003877">
    <property type="entry name" value="SPRY_dom"/>
</dbReference>
<dbReference type="InterPro" id="IPR013320">
    <property type="entry name" value="ConA-like_dom_sf"/>
</dbReference>
<dbReference type="Ensembl" id="ENSSLDT00000010280.1">
    <property type="protein sequence ID" value="ENSSLDP00000009926.1"/>
    <property type="gene ID" value="ENSSLDG00000007912.1"/>
</dbReference>
<feature type="domain" description="B30.2/SPRY" evidence="2">
    <location>
        <begin position="75"/>
        <end position="273"/>
    </location>
</feature>
<dbReference type="SMART" id="SM00589">
    <property type="entry name" value="PRY"/>
    <property type="match status" value="1"/>
</dbReference>
<dbReference type="SMART" id="SM00449">
    <property type="entry name" value="SPRY"/>
    <property type="match status" value="1"/>
</dbReference>
<keyword evidence="1" id="KW-1133">Transmembrane helix</keyword>